<evidence type="ECO:0000313" key="2">
    <source>
        <dbReference type="EMBL" id="KAE8936789.1"/>
    </source>
</evidence>
<name>A0A6A3SSN8_9STRA</name>
<dbReference type="EMBL" id="QXGE01000893">
    <property type="protein sequence ID" value="KAE9301557.1"/>
    <property type="molecule type" value="Genomic_DNA"/>
</dbReference>
<organism evidence="5 13">
    <name type="scientific">Phytophthora fragariae</name>
    <dbReference type="NCBI Taxonomy" id="53985"/>
    <lineage>
        <taxon>Eukaryota</taxon>
        <taxon>Sar</taxon>
        <taxon>Stramenopiles</taxon>
        <taxon>Oomycota</taxon>
        <taxon>Peronosporomycetes</taxon>
        <taxon>Peronosporales</taxon>
        <taxon>Peronosporaceae</taxon>
        <taxon>Phytophthora</taxon>
    </lineage>
</organism>
<dbReference type="EMBL" id="QXGA01001315">
    <property type="protein sequence ID" value="KAE9122528.1"/>
    <property type="molecule type" value="Genomic_DNA"/>
</dbReference>
<dbReference type="InterPro" id="IPR013103">
    <property type="entry name" value="RVT_2"/>
</dbReference>
<comment type="caution">
    <text evidence="5">The sequence shown here is derived from an EMBL/GenBank/DDBJ whole genome shotgun (WGS) entry which is preliminary data.</text>
</comment>
<dbReference type="EMBL" id="QXGB01000754">
    <property type="protein sequence ID" value="KAE9205131.1"/>
    <property type="molecule type" value="Genomic_DNA"/>
</dbReference>
<evidence type="ECO:0000313" key="7">
    <source>
        <dbReference type="EMBL" id="KAE9233330.1"/>
    </source>
</evidence>
<dbReference type="OrthoDB" id="8048545at2759"/>
<dbReference type="Proteomes" id="UP000433483">
    <property type="component" value="Unassembled WGS sequence"/>
</dbReference>
<dbReference type="Proteomes" id="UP000437068">
    <property type="component" value="Unassembled WGS sequence"/>
</dbReference>
<protein>
    <recommendedName>
        <fullName evidence="1">Reverse transcriptase Ty1/copia-type domain-containing protein</fullName>
    </recommendedName>
</protein>
<evidence type="ECO:0000313" key="4">
    <source>
        <dbReference type="EMBL" id="KAE9111787.1"/>
    </source>
</evidence>
<dbReference type="SUPFAM" id="SSF56672">
    <property type="entry name" value="DNA/RNA polymerases"/>
    <property type="match status" value="1"/>
</dbReference>
<dbReference type="EMBL" id="QXFZ01000565">
    <property type="protein sequence ID" value="KAE9111787.1"/>
    <property type="molecule type" value="Genomic_DNA"/>
</dbReference>
<evidence type="ECO:0000259" key="1">
    <source>
        <dbReference type="Pfam" id="PF07727"/>
    </source>
</evidence>
<evidence type="ECO:0000313" key="15">
    <source>
        <dbReference type="Proteomes" id="UP000460718"/>
    </source>
</evidence>
<evidence type="ECO:0000313" key="3">
    <source>
        <dbReference type="EMBL" id="KAE8999225.1"/>
    </source>
</evidence>
<dbReference type="Proteomes" id="UP000460718">
    <property type="component" value="Unassembled WGS sequence"/>
</dbReference>
<evidence type="ECO:0000313" key="5">
    <source>
        <dbReference type="EMBL" id="KAE9122528.1"/>
    </source>
</evidence>
<gene>
    <name evidence="8" type="ORF">PF001_g14399</name>
    <name evidence="7" type="ORF">PF002_g12107</name>
    <name evidence="6" type="ORF">PF005_g13533</name>
    <name evidence="5" type="ORF">PF006_g17635</name>
    <name evidence="4" type="ORF">PF007_g11356</name>
    <name evidence="2" type="ORF">PF009_g13293</name>
    <name evidence="3" type="ORF">PF011_g14711</name>
</gene>
<dbReference type="Proteomes" id="UP000429523">
    <property type="component" value="Unassembled WGS sequence"/>
</dbReference>
<evidence type="ECO:0000313" key="6">
    <source>
        <dbReference type="EMBL" id="KAE9205131.1"/>
    </source>
</evidence>
<reference evidence="9 10" key="1">
    <citation type="submission" date="2018-08" db="EMBL/GenBank/DDBJ databases">
        <title>Genomic investigation of the strawberry pathogen Phytophthora fragariae indicates pathogenicity is determined by transcriptional variation in three key races.</title>
        <authorList>
            <person name="Adams T.M."/>
            <person name="Armitage A.D."/>
            <person name="Sobczyk M.K."/>
            <person name="Bates H.J."/>
            <person name="Dunwell J.M."/>
            <person name="Nellist C.F."/>
            <person name="Harrison R.J."/>
        </authorList>
    </citation>
    <scope>NUCLEOTIDE SEQUENCE [LARGE SCALE GENOMIC DNA]</scope>
    <source>
        <strain evidence="8 11">A4</strain>
        <strain evidence="7 12">BC-1</strain>
        <strain evidence="6 10">NOV-27</strain>
        <strain evidence="5 13">NOV-5</strain>
        <strain evidence="4 14">NOV-71</strain>
        <strain evidence="2 9">NOV-9</strain>
        <strain evidence="3 15">SCRP245</strain>
    </source>
</reference>
<evidence type="ECO:0000313" key="11">
    <source>
        <dbReference type="Proteomes" id="UP000437068"/>
    </source>
</evidence>
<dbReference type="Proteomes" id="UP000440367">
    <property type="component" value="Unassembled WGS sequence"/>
</dbReference>
<dbReference type="Proteomes" id="UP000440732">
    <property type="component" value="Unassembled WGS sequence"/>
</dbReference>
<accession>A0A6A3SSN8</accession>
<evidence type="ECO:0000313" key="13">
    <source>
        <dbReference type="Proteomes" id="UP000440732"/>
    </source>
</evidence>
<dbReference type="EMBL" id="QXGF01000689">
    <property type="protein sequence ID" value="KAE8936789.1"/>
    <property type="molecule type" value="Genomic_DNA"/>
</dbReference>
<dbReference type="Pfam" id="PF07727">
    <property type="entry name" value="RVT_2"/>
    <property type="match status" value="1"/>
</dbReference>
<evidence type="ECO:0000313" key="12">
    <source>
        <dbReference type="Proteomes" id="UP000440367"/>
    </source>
</evidence>
<evidence type="ECO:0000313" key="8">
    <source>
        <dbReference type="EMBL" id="KAE9301557.1"/>
    </source>
</evidence>
<evidence type="ECO:0000313" key="9">
    <source>
        <dbReference type="Proteomes" id="UP000429523"/>
    </source>
</evidence>
<dbReference type="EMBL" id="QXFW01000963">
    <property type="protein sequence ID" value="KAE8999225.1"/>
    <property type="molecule type" value="Genomic_DNA"/>
</dbReference>
<evidence type="ECO:0000313" key="10">
    <source>
        <dbReference type="Proteomes" id="UP000433483"/>
    </source>
</evidence>
<keyword evidence="10" id="KW-1185">Reference proteome</keyword>
<dbReference type="AlphaFoldDB" id="A0A6A3SSN8"/>
<evidence type="ECO:0000313" key="14">
    <source>
        <dbReference type="Proteomes" id="UP000441208"/>
    </source>
</evidence>
<dbReference type="Proteomes" id="UP000441208">
    <property type="component" value="Unassembled WGS sequence"/>
</dbReference>
<proteinExistence type="predicted"/>
<dbReference type="EMBL" id="QXGD01000574">
    <property type="protein sequence ID" value="KAE9233330.1"/>
    <property type="molecule type" value="Genomic_DNA"/>
</dbReference>
<sequence length="128" mass="14588">MEQPPGFQIDGPSMVCRLLKSLFGLKQAPNIWTKPLHAKLLAMRLARLDSDYGLYALKKDGEVTLLQTVYVDDLLLMSPRQLCEEVAVSLQETFELTTVGMVKYLLGVEILINKTRKQIVYSQRQYVL</sequence>
<feature type="domain" description="Reverse transcriptase Ty1/copia-type" evidence="1">
    <location>
        <begin position="1"/>
        <end position="126"/>
    </location>
</feature>
<dbReference type="InterPro" id="IPR043502">
    <property type="entry name" value="DNA/RNA_pol_sf"/>
</dbReference>